<accession>A0A3P7EN87</accession>
<gene>
    <name evidence="2" type="ORF">TTAC_LOCUS1473</name>
</gene>
<dbReference type="EMBL" id="UYWX01000332">
    <property type="protein sequence ID" value="VDM18064.1"/>
    <property type="molecule type" value="Genomic_DNA"/>
</dbReference>
<reference evidence="2 3" key="1">
    <citation type="submission" date="2018-11" db="EMBL/GenBank/DDBJ databases">
        <authorList>
            <consortium name="Pathogen Informatics"/>
        </authorList>
    </citation>
    <scope>NUCLEOTIDE SEQUENCE [LARGE SCALE GENOMIC DNA]</scope>
</reference>
<protein>
    <submittedName>
        <fullName evidence="2">Uncharacterized protein</fullName>
    </submittedName>
</protein>
<proteinExistence type="predicted"/>
<evidence type="ECO:0000313" key="2">
    <source>
        <dbReference type="EMBL" id="VDM18064.1"/>
    </source>
</evidence>
<evidence type="ECO:0000256" key="1">
    <source>
        <dbReference type="SAM" id="MobiDB-lite"/>
    </source>
</evidence>
<dbReference type="Proteomes" id="UP000274429">
    <property type="component" value="Unassembled WGS sequence"/>
</dbReference>
<feature type="region of interest" description="Disordered" evidence="1">
    <location>
        <begin position="27"/>
        <end position="47"/>
    </location>
</feature>
<sequence>MMSFKGSLDVAPLDVIEWNARCQHADALGTTGEVRPAGPEYRGEASK</sequence>
<keyword evidence="3" id="KW-1185">Reference proteome</keyword>
<evidence type="ECO:0000313" key="3">
    <source>
        <dbReference type="Proteomes" id="UP000274429"/>
    </source>
</evidence>
<name>A0A3P7EN87_HYDTA</name>
<organism evidence="2 3">
    <name type="scientific">Hydatigena taeniaeformis</name>
    <name type="common">Feline tapeworm</name>
    <name type="synonym">Taenia taeniaeformis</name>
    <dbReference type="NCBI Taxonomy" id="6205"/>
    <lineage>
        <taxon>Eukaryota</taxon>
        <taxon>Metazoa</taxon>
        <taxon>Spiralia</taxon>
        <taxon>Lophotrochozoa</taxon>
        <taxon>Platyhelminthes</taxon>
        <taxon>Cestoda</taxon>
        <taxon>Eucestoda</taxon>
        <taxon>Cyclophyllidea</taxon>
        <taxon>Taeniidae</taxon>
        <taxon>Hydatigera</taxon>
    </lineage>
</organism>
<dbReference type="AlphaFoldDB" id="A0A3P7EN87"/>